<dbReference type="Proteomes" id="UP000095413">
    <property type="component" value="Unassembled WGS sequence"/>
</dbReference>
<dbReference type="EMBL" id="QSJW01000006">
    <property type="protein sequence ID" value="RHE11894.1"/>
    <property type="molecule type" value="Genomic_DNA"/>
</dbReference>
<dbReference type="GeneID" id="79802890"/>
<evidence type="ECO:0000313" key="3">
    <source>
        <dbReference type="EMBL" id="RGR45761.1"/>
    </source>
</evidence>
<dbReference type="EMBL" id="QSUB01000003">
    <property type="protein sequence ID" value="RGN04981.1"/>
    <property type="molecule type" value="Genomic_DNA"/>
</dbReference>
<dbReference type="Proteomes" id="UP000285897">
    <property type="component" value="Unassembled WGS sequence"/>
</dbReference>
<evidence type="ECO:0000313" key="11">
    <source>
        <dbReference type="Proteomes" id="UP000285839"/>
    </source>
</evidence>
<evidence type="ECO:0000313" key="1">
    <source>
        <dbReference type="EMBL" id="CUP87471.1"/>
    </source>
</evidence>
<reference evidence="1 7" key="1">
    <citation type="submission" date="2015-09" db="EMBL/GenBank/DDBJ databases">
        <authorList>
            <consortium name="Pathogen Informatics"/>
        </authorList>
    </citation>
    <scope>NUCLEOTIDE SEQUENCE [LARGE SCALE GENOMIC DNA]</scope>
    <source>
        <strain evidence="1 7">2789STDY5834921</strain>
    </source>
</reference>
<evidence type="ECO:0000313" key="8">
    <source>
        <dbReference type="Proteomes" id="UP000261222"/>
    </source>
</evidence>
<proteinExistence type="predicted"/>
<dbReference type="EMBL" id="QRHZ01000005">
    <property type="protein sequence ID" value="RHG16704.1"/>
    <property type="molecule type" value="Genomic_DNA"/>
</dbReference>
<dbReference type="Proteomes" id="UP000284644">
    <property type="component" value="Unassembled WGS sequence"/>
</dbReference>
<evidence type="ECO:0000313" key="7">
    <source>
        <dbReference type="Proteomes" id="UP000095413"/>
    </source>
</evidence>
<dbReference type="EMBL" id="QROS01000021">
    <property type="protein sequence ID" value="RHL42992.1"/>
    <property type="molecule type" value="Genomic_DNA"/>
</dbReference>
<dbReference type="OrthoDB" id="2055423at2"/>
<dbReference type="RefSeq" id="WP_005424066.1">
    <property type="nucleotide sequence ID" value="NZ_CAXSVI010000026.1"/>
</dbReference>
<dbReference type="EMBL" id="CZBA01000020">
    <property type="protein sequence ID" value="CUP87471.1"/>
    <property type="molecule type" value="Genomic_DNA"/>
</dbReference>
<protein>
    <submittedName>
        <fullName evidence="1">Uncharacterized protein</fullName>
    </submittedName>
</protein>
<evidence type="ECO:0000313" key="9">
    <source>
        <dbReference type="Proteomes" id="UP000284220"/>
    </source>
</evidence>
<name>A0A174RTU3_9FIRM</name>
<organism evidence="1 7">
    <name type="scientific">Blautia obeum</name>
    <dbReference type="NCBI Taxonomy" id="40520"/>
    <lineage>
        <taxon>Bacteria</taxon>
        <taxon>Bacillati</taxon>
        <taxon>Bacillota</taxon>
        <taxon>Clostridia</taxon>
        <taxon>Lachnospirales</taxon>
        <taxon>Lachnospiraceae</taxon>
        <taxon>Blautia</taxon>
    </lineage>
</organism>
<sequence length="78" mass="9018">MLDKELFFSLCEKYNVELSKTAKTPMIRDAEGVHAITEEDVKQILTPPQKYFDYSNNNINTSNVKPEFDFMDDYATAC</sequence>
<evidence type="ECO:0000313" key="2">
    <source>
        <dbReference type="EMBL" id="RGN04981.1"/>
    </source>
</evidence>
<reference evidence="8 9" key="2">
    <citation type="submission" date="2018-08" db="EMBL/GenBank/DDBJ databases">
        <title>A genome reference for cultivated species of the human gut microbiota.</title>
        <authorList>
            <person name="Zou Y."/>
            <person name="Xue W."/>
            <person name="Luo G."/>
        </authorList>
    </citation>
    <scope>NUCLEOTIDE SEQUENCE [LARGE SCALE GENOMIC DNA]</scope>
    <source>
        <strain evidence="3 11">AF25-21</strain>
        <strain evidence="6 12">AF37-6AC</strain>
        <strain evidence="5 9">AM22-9LB</strain>
        <strain evidence="4 10">AM29-25AC</strain>
        <strain evidence="2 8">OM06-11AA</strain>
    </source>
</reference>
<dbReference type="Proteomes" id="UP000261222">
    <property type="component" value="Unassembled WGS sequence"/>
</dbReference>
<evidence type="ECO:0000313" key="5">
    <source>
        <dbReference type="EMBL" id="RHG16704.1"/>
    </source>
</evidence>
<gene>
    <name evidence="6" type="ORF">DW021_16385</name>
    <name evidence="5" type="ORF">DW272_10430</name>
    <name evidence="4" type="ORF">DW767_10980</name>
    <name evidence="3" type="ORF">DWY46_16360</name>
    <name evidence="2" type="ORF">DXB81_09235</name>
    <name evidence="1" type="ORF">ERS852533_02863</name>
</gene>
<accession>A0A174RTU3</accession>
<evidence type="ECO:0000313" key="4">
    <source>
        <dbReference type="EMBL" id="RHE11894.1"/>
    </source>
</evidence>
<evidence type="ECO:0000313" key="6">
    <source>
        <dbReference type="EMBL" id="RHL42992.1"/>
    </source>
</evidence>
<dbReference type="Proteomes" id="UP000284220">
    <property type="component" value="Unassembled WGS sequence"/>
</dbReference>
<dbReference type="Proteomes" id="UP000285839">
    <property type="component" value="Unassembled WGS sequence"/>
</dbReference>
<evidence type="ECO:0000313" key="12">
    <source>
        <dbReference type="Proteomes" id="UP000285897"/>
    </source>
</evidence>
<dbReference type="AlphaFoldDB" id="A0A174RTU3"/>
<dbReference type="EMBL" id="QRUH01000017">
    <property type="protein sequence ID" value="RGR45761.1"/>
    <property type="molecule type" value="Genomic_DNA"/>
</dbReference>
<evidence type="ECO:0000313" key="10">
    <source>
        <dbReference type="Proteomes" id="UP000284644"/>
    </source>
</evidence>